<accession>X0KY15</accession>
<dbReference type="HOGENOM" id="CLU_2096970_0_0_1"/>
<dbReference type="AlphaFoldDB" id="X0KY15"/>
<protein>
    <submittedName>
        <fullName evidence="1">Uncharacterized protein</fullName>
    </submittedName>
</protein>
<dbReference type="Proteomes" id="UP000030701">
    <property type="component" value="Unassembled WGS sequence"/>
</dbReference>
<dbReference type="OrthoDB" id="27934at2759"/>
<evidence type="ECO:0000313" key="1">
    <source>
        <dbReference type="EMBL" id="EXM13672.1"/>
    </source>
</evidence>
<proteinExistence type="predicted"/>
<organism evidence="1">
    <name type="scientific">Fusarium oxysporum f. sp. vasinfectum 25433</name>
    <dbReference type="NCBI Taxonomy" id="1089449"/>
    <lineage>
        <taxon>Eukaryota</taxon>
        <taxon>Fungi</taxon>
        <taxon>Dikarya</taxon>
        <taxon>Ascomycota</taxon>
        <taxon>Pezizomycotina</taxon>
        <taxon>Sordariomycetes</taxon>
        <taxon>Hypocreomycetidae</taxon>
        <taxon>Hypocreales</taxon>
        <taxon>Nectriaceae</taxon>
        <taxon>Fusarium</taxon>
        <taxon>Fusarium oxysporum species complex</taxon>
    </lineage>
</organism>
<name>X0KY15_FUSOX</name>
<reference evidence="1" key="1">
    <citation type="submission" date="2011-11" db="EMBL/GenBank/DDBJ databases">
        <title>The Genome Sequence of Fusarium oxysporum Cotton.</title>
        <authorList>
            <consortium name="The Broad Institute Genome Sequencing Platform"/>
            <person name="Ma L.-J."/>
            <person name="Gale L.R."/>
            <person name="Schwartz D.C."/>
            <person name="Zhou S."/>
            <person name="Corby-Kistler H."/>
            <person name="Young S.K."/>
            <person name="Zeng Q."/>
            <person name="Gargeya S."/>
            <person name="Fitzgerald M."/>
            <person name="Haas B."/>
            <person name="Abouelleil A."/>
            <person name="Alvarado L."/>
            <person name="Arachchi H.M."/>
            <person name="Berlin A."/>
            <person name="Brown A."/>
            <person name="Chapman S.B."/>
            <person name="Chen Z."/>
            <person name="Dunbar C."/>
            <person name="Freedman E."/>
            <person name="Gearin G."/>
            <person name="Goldberg J."/>
            <person name="Griggs A."/>
            <person name="Gujja S."/>
            <person name="Heiman D."/>
            <person name="Howarth C."/>
            <person name="Larson L."/>
            <person name="Lui A."/>
            <person name="MacDonald P.J.P."/>
            <person name="Montmayeur A."/>
            <person name="Murphy C."/>
            <person name="Neiman D."/>
            <person name="Pearson M."/>
            <person name="Priest M."/>
            <person name="Roberts A."/>
            <person name="Saif S."/>
            <person name="Shea T."/>
            <person name="Shenoy N."/>
            <person name="Sisk P."/>
            <person name="Stolte C."/>
            <person name="Sykes S."/>
            <person name="Wortman J."/>
            <person name="Nusbaum C."/>
            <person name="Birren B."/>
        </authorList>
    </citation>
    <scope>NUCLEOTIDE SEQUENCE [LARGE SCALE GENOMIC DNA]</scope>
    <source>
        <strain evidence="1">25433</strain>
    </source>
</reference>
<gene>
    <name evidence="1" type="ORF">FOTG_17891</name>
</gene>
<sequence>MSLWSCSFEALICSLDDKGIWLTFGGWSMPTGLEYIRDEYHKRQTAEVRAELEQWKALIPLVSSTVDGCMNYQPLAMIKTYNYSICCLYQQDTFVPSVGDYLILLAAAIEKPLLLL</sequence>
<reference evidence="1" key="2">
    <citation type="submission" date="2014-03" db="EMBL/GenBank/DDBJ databases">
        <title>The Genome Annotation of Fusarium oxysporum Cotton.</title>
        <authorList>
            <consortium name="The Broad Institute Genomics Platform"/>
            <person name="Ma L.-J."/>
            <person name="Corby-Kistler H."/>
            <person name="Broz K."/>
            <person name="Gale L.R."/>
            <person name="Jonkers W."/>
            <person name="O'Donnell K."/>
            <person name="Ploetz R."/>
            <person name="Steinberg C."/>
            <person name="Schwartz D.C."/>
            <person name="VanEtten H."/>
            <person name="Zhou S."/>
            <person name="Young S.K."/>
            <person name="Zeng Q."/>
            <person name="Gargeya S."/>
            <person name="Fitzgerald M."/>
            <person name="Abouelleil A."/>
            <person name="Alvarado L."/>
            <person name="Chapman S.B."/>
            <person name="Gainer-Dewar J."/>
            <person name="Goldberg J."/>
            <person name="Griggs A."/>
            <person name="Gujja S."/>
            <person name="Hansen M."/>
            <person name="Howarth C."/>
            <person name="Imamovic A."/>
            <person name="Ireland A."/>
            <person name="Larimer J."/>
            <person name="McCowan C."/>
            <person name="Murphy C."/>
            <person name="Pearson M."/>
            <person name="Poon T.W."/>
            <person name="Priest M."/>
            <person name="Roberts A."/>
            <person name="Saif S."/>
            <person name="Shea T."/>
            <person name="Sykes S."/>
            <person name="Wortman J."/>
            <person name="Nusbaum C."/>
            <person name="Birren B."/>
        </authorList>
    </citation>
    <scope>NUCLEOTIDE SEQUENCE</scope>
    <source>
        <strain evidence="1">25433</strain>
    </source>
</reference>
<dbReference type="EMBL" id="KK035266">
    <property type="protein sequence ID" value="EXM13672.1"/>
    <property type="molecule type" value="Genomic_DNA"/>
</dbReference>